<dbReference type="PANTHER" id="PTHR19818:SF139">
    <property type="entry name" value="PAIR-RULE PROTEIN ODD-PAIRED"/>
    <property type="match status" value="1"/>
</dbReference>
<dbReference type="AlphaFoldDB" id="A0A7R9KYA4"/>
<keyword evidence="2" id="KW-0677">Repeat</keyword>
<dbReference type="PANTHER" id="PTHR19818">
    <property type="entry name" value="ZINC FINGER PROTEIN ZIC AND GLI"/>
    <property type="match status" value="1"/>
</dbReference>
<dbReference type="Proteomes" id="UP000759131">
    <property type="component" value="Unassembled WGS sequence"/>
</dbReference>
<evidence type="ECO:0000256" key="1">
    <source>
        <dbReference type="ARBA" id="ARBA00022723"/>
    </source>
</evidence>
<protein>
    <recommendedName>
        <fullName evidence="7">C2H2-type domain-containing protein</fullName>
    </recommendedName>
</protein>
<feature type="compositionally biased region" description="Polar residues" evidence="6">
    <location>
        <begin position="717"/>
        <end position="727"/>
    </location>
</feature>
<evidence type="ECO:0000259" key="7">
    <source>
        <dbReference type="PROSITE" id="PS50157"/>
    </source>
</evidence>
<feature type="region of interest" description="Disordered" evidence="6">
    <location>
        <begin position="643"/>
        <end position="752"/>
    </location>
</feature>
<keyword evidence="1" id="KW-0479">Metal-binding</keyword>
<feature type="region of interest" description="Disordered" evidence="6">
    <location>
        <begin position="594"/>
        <end position="623"/>
    </location>
</feature>
<name>A0A7R9KYA4_9ACAR</name>
<feature type="domain" description="C2H2-type" evidence="7">
    <location>
        <begin position="911"/>
        <end position="941"/>
    </location>
</feature>
<organism evidence="8">
    <name type="scientific">Medioppia subpectinata</name>
    <dbReference type="NCBI Taxonomy" id="1979941"/>
    <lineage>
        <taxon>Eukaryota</taxon>
        <taxon>Metazoa</taxon>
        <taxon>Ecdysozoa</taxon>
        <taxon>Arthropoda</taxon>
        <taxon>Chelicerata</taxon>
        <taxon>Arachnida</taxon>
        <taxon>Acari</taxon>
        <taxon>Acariformes</taxon>
        <taxon>Sarcoptiformes</taxon>
        <taxon>Oribatida</taxon>
        <taxon>Brachypylina</taxon>
        <taxon>Oppioidea</taxon>
        <taxon>Oppiidae</taxon>
        <taxon>Medioppia</taxon>
    </lineage>
</organism>
<dbReference type="GO" id="GO:0008270">
    <property type="term" value="F:zinc ion binding"/>
    <property type="evidence" value="ECO:0007669"/>
    <property type="project" value="UniProtKB-KW"/>
</dbReference>
<evidence type="ECO:0000256" key="2">
    <source>
        <dbReference type="ARBA" id="ARBA00022737"/>
    </source>
</evidence>
<feature type="domain" description="C2H2-type" evidence="7">
    <location>
        <begin position="864"/>
        <end position="899"/>
    </location>
</feature>
<feature type="domain" description="C2H2-type" evidence="7">
    <location>
        <begin position="833"/>
        <end position="863"/>
    </location>
</feature>
<dbReference type="GO" id="GO:0000978">
    <property type="term" value="F:RNA polymerase II cis-regulatory region sequence-specific DNA binding"/>
    <property type="evidence" value="ECO:0007669"/>
    <property type="project" value="TreeGrafter"/>
</dbReference>
<feature type="compositionally biased region" description="Basic and acidic residues" evidence="6">
    <location>
        <begin position="607"/>
        <end position="620"/>
    </location>
</feature>
<keyword evidence="4" id="KW-0862">Zinc</keyword>
<feature type="compositionally biased region" description="Basic residues" evidence="6">
    <location>
        <begin position="194"/>
        <end position="203"/>
    </location>
</feature>
<dbReference type="SMART" id="SM00355">
    <property type="entry name" value="ZnF_C2H2"/>
    <property type="match status" value="7"/>
</dbReference>
<keyword evidence="9" id="KW-1185">Reference proteome</keyword>
<evidence type="ECO:0000256" key="4">
    <source>
        <dbReference type="ARBA" id="ARBA00022833"/>
    </source>
</evidence>
<dbReference type="InterPro" id="IPR050329">
    <property type="entry name" value="GLI_C2H2-zinc-finger"/>
</dbReference>
<dbReference type="EMBL" id="OC863891">
    <property type="protein sequence ID" value="CAD7631341.1"/>
    <property type="molecule type" value="Genomic_DNA"/>
</dbReference>
<reference evidence="8" key="1">
    <citation type="submission" date="2020-11" db="EMBL/GenBank/DDBJ databases">
        <authorList>
            <person name="Tran Van P."/>
        </authorList>
    </citation>
    <scope>NUCLEOTIDE SEQUENCE</scope>
</reference>
<accession>A0A7R9KYA4</accession>
<dbReference type="Gene3D" id="3.30.160.60">
    <property type="entry name" value="Classic Zinc Finger"/>
    <property type="match status" value="1"/>
</dbReference>
<feature type="compositionally biased region" description="Polar residues" evidence="6">
    <location>
        <begin position="734"/>
        <end position="744"/>
    </location>
</feature>
<evidence type="ECO:0000313" key="9">
    <source>
        <dbReference type="Proteomes" id="UP000759131"/>
    </source>
</evidence>
<feature type="compositionally biased region" description="Low complexity" evidence="6">
    <location>
        <begin position="183"/>
        <end position="193"/>
    </location>
</feature>
<dbReference type="OrthoDB" id="3176202at2759"/>
<feature type="domain" description="C2H2-type" evidence="7">
    <location>
        <begin position="991"/>
        <end position="1021"/>
    </location>
</feature>
<evidence type="ECO:0000313" key="8">
    <source>
        <dbReference type="EMBL" id="CAD7631341.1"/>
    </source>
</evidence>
<feature type="domain" description="C2H2-type" evidence="7">
    <location>
        <begin position="766"/>
        <end position="794"/>
    </location>
</feature>
<dbReference type="PROSITE" id="PS00028">
    <property type="entry name" value="ZINC_FINGER_C2H2_1"/>
    <property type="match status" value="5"/>
</dbReference>
<dbReference type="InterPro" id="IPR036236">
    <property type="entry name" value="Znf_C2H2_sf"/>
</dbReference>
<sequence length="1188" mass="130154">MSDRLVSAKTSATVTARDDSQALTYESILESFVDQNSFKCHYDGCDKSLPTQRRLDLHISRRHAVQHVQPIGNSCDSRQTAPDDSLQRWPIAATSPPLSTASRSDDMIVNTSIRDPRLRNRSTNDMIATICENMLQKPYVFPVVANDIQTTITSTISGTPSGQSSAVTKPVAKVVAGSHLAANTCHTNTTQTNTHKRRRRRRTRREDLKVRSKHRKQDTNDHHVLHTLSSDEDTNSDTEVEIIPDDSSCFTSTVPPPLTTADNPYVILEPVLLSHKCFERQICFYTTNRESDSDIEIVAIVDAPIVLTTGGAEHLGPSSTSQTVPNEERRLSIASDTTLHYSSPTRTPVPSDMELDTDVEDSPTITPVPSDTEMDDDIEVVDDDLLYPTADEDLPNDEPIDPLLPDEDYYHRFDSLVERVAGLLGADTTAAADVKPVIGAEDHTSSTHLNSDITCDIKLDINANADNSAPDVTTDTVHTVSLVSGDCVPQTDQTLELYVKPIITDPGLQTVSDKSLAATSSAQTEGTASVEPVMADIPSLTENETNNTANACITPTGAVIANIDCQTIAATNHKNSDTNTAKEMAVNEETVVVNSGQKSGGQSTATTDKEIQKEGADKMDQSVSDISSTEINFTAIADHNKSGEEVAKESVPASVRPKRGPRLPQSHYRSRNTTLREALGLSRGDEHYMSDINSDSDADSDQSMTPFDGLLLDVSQRMASKVTSPSKTGHRSSPHPSVTRSRSLTPRDGAVSGGYCPETLPMAKQYICRGHGKTFANRYEFNEHQYIVHGLTHPYRCEYDDGRETERRCRRRYDRAFDYVRHQRHHHSLRVPYECEYSGCDQYFDHRSAIKEHIRKAHGKQRPFVCDRADCGQSFGRETQLYAHKRDDHTNHFRSGDRPLASLKVTVSLAFWCDYERCGQRFASQSALDGHNVDKHSGDYHKRDAKDCGQSFFAKSPAVSVNCPDNRPALDSNLPLGDQSVPKLISTICQYQCDYNECFGMFATEEILQKHKKAVHQKHDQLLTSAQELSPLSVDSTTSQTLPALSIGRAVSEALPGISSDISVPNPMANTSNNDTITGGVRLSDIPVPTPANAETNSRLWDTLLGVVTQPPAMTVTLTDTDISDVISETTPALDTIASSASVKLPTGRLIPPPLPPSSLLSIGLSVPVVQPMSVLSDLSLFSKADSH</sequence>
<feature type="non-terminal residue" evidence="8">
    <location>
        <position position="1"/>
    </location>
</feature>
<dbReference type="GO" id="GO:0045944">
    <property type="term" value="P:positive regulation of transcription by RNA polymerase II"/>
    <property type="evidence" value="ECO:0007669"/>
    <property type="project" value="UniProtKB-ARBA"/>
</dbReference>
<dbReference type="SUPFAM" id="SSF57667">
    <property type="entry name" value="beta-beta-alpha zinc fingers"/>
    <property type="match status" value="1"/>
</dbReference>
<dbReference type="PROSITE" id="PS50157">
    <property type="entry name" value="ZINC_FINGER_C2H2_2"/>
    <property type="match status" value="5"/>
</dbReference>
<feature type="compositionally biased region" description="Polar residues" evidence="6">
    <location>
        <begin position="334"/>
        <end position="348"/>
    </location>
</feature>
<proteinExistence type="predicted"/>
<feature type="region of interest" description="Disordered" evidence="6">
    <location>
        <begin position="333"/>
        <end position="374"/>
    </location>
</feature>
<evidence type="ECO:0000256" key="5">
    <source>
        <dbReference type="PROSITE-ProRule" id="PRU00042"/>
    </source>
</evidence>
<dbReference type="EMBL" id="CAJPIZ010009316">
    <property type="protein sequence ID" value="CAG2111771.1"/>
    <property type="molecule type" value="Genomic_DNA"/>
</dbReference>
<dbReference type="InterPro" id="IPR013087">
    <property type="entry name" value="Znf_C2H2_type"/>
</dbReference>
<evidence type="ECO:0000256" key="6">
    <source>
        <dbReference type="SAM" id="MobiDB-lite"/>
    </source>
</evidence>
<evidence type="ECO:0000256" key="3">
    <source>
        <dbReference type="ARBA" id="ARBA00022771"/>
    </source>
</evidence>
<gene>
    <name evidence="8" type="ORF">OSB1V03_LOCUS11750</name>
</gene>
<feature type="compositionally biased region" description="Polar residues" evidence="6">
    <location>
        <begin position="594"/>
        <end position="606"/>
    </location>
</feature>
<dbReference type="GO" id="GO:0005634">
    <property type="term" value="C:nucleus"/>
    <property type="evidence" value="ECO:0007669"/>
    <property type="project" value="UniProtKB-ARBA"/>
</dbReference>
<feature type="region of interest" description="Disordered" evidence="6">
    <location>
        <begin position="178"/>
        <end position="223"/>
    </location>
</feature>
<dbReference type="GO" id="GO:0000981">
    <property type="term" value="F:DNA-binding transcription factor activity, RNA polymerase II-specific"/>
    <property type="evidence" value="ECO:0007669"/>
    <property type="project" value="TreeGrafter"/>
</dbReference>
<keyword evidence="3 5" id="KW-0863">Zinc-finger</keyword>